<reference evidence="1" key="1">
    <citation type="submission" date="2023-07" db="EMBL/GenBank/DDBJ databases">
        <authorList>
            <consortium name="AG Swart"/>
            <person name="Singh M."/>
            <person name="Singh A."/>
            <person name="Seah K."/>
            <person name="Emmerich C."/>
        </authorList>
    </citation>
    <scope>NUCLEOTIDE SEQUENCE</scope>
    <source>
        <strain evidence="1">DP1</strain>
    </source>
</reference>
<gene>
    <name evidence="1" type="ORF">ECRASSUSDP1_LOCUS10269</name>
</gene>
<keyword evidence="2" id="KW-1185">Reference proteome</keyword>
<sequence length="227" mass="26325">MLNNARKMRNQKVKEKKKTFCKPIFKKTHITQKRSMTNPNSAQVSPSKFHIKIEDTKNSDDGKDFFEIKKTCIPQSTKIIQEIDTKFTPKAVRLSQLRPDSESHYQEGSQNSYLNMPLTMRMSTGAKSLGKEKMFPTLTITGPTPLTETSKKLQSKISLKRFKSLKQKPFCRKFLNTRIKGKCDRLGIDKCEINKDLMDKFLNNMVENIFIRSKQKKKELNKDGLKL</sequence>
<proteinExistence type="predicted"/>
<evidence type="ECO:0000313" key="1">
    <source>
        <dbReference type="EMBL" id="CAI2368973.1"/>
    </source>
</evidence>
<comment type="caution">
    <text evidence="1">The sequence shown here is derived from an EMBL/GenBank/DDBJ whole genome shotgun (WGS) entry which is preliminary data.</text>
</comment>
<organism evidence="1 2">
    <name type="scientific">Euplotes crassus</name>
    <dbReference type="NCBI Taxonomy" id="5936"/>
    <lineage>
        <taxon>Eukaryota</taxon>
        <taxon>Sar</taxon>
        <taxon>Alveolata</taxon>
        <taxon>Ciliophora</taxon>
        <taxon>Intramacronucleata</taxon>
        <taxon>Spirotrichea</taxon>
        <taxon>Hypotrichia</taxon>
        <taxon>Euplotida</taxon>
        <taxon>Euplotidae</taxon>
        <taxon>Moneuplotes</taxon>
    </lineage>
</organism>
<accession>A0AAD1UKK3</accession>
<dbReference type="Proteomes" id="UP001295684">
    <property type="component" value="Unassembled WGS sequence"/>
</dbReference>
<dbReference type="AlphaFoldDB" id="A0AAD1UKK3"/>
<dbReference type="EMBL" id="CAMPGE010010117">
    <property type="protein sequence ID" value="CAI2368973.1"/>
    <property type="molecule type" value="Genomic_DNA"/>
</dbReference>
<protein>
    <submittedName>
        <fullName evidence="1">Uncharacterized protein</fullName>
    </submittedName>
</protein>
<evidence type="ECO:0000313" key="2">
    <source>
        <dbReference type="Proteomes" id="UP001295684"/>
    </source>
</evidence>
<name>A0AAD1UKK3_EUPCR</name>